<gene>
    <name evidence="1" type="ORF">LX32DRAFT_733953</name>
</gene>
<evidence type="ECO:0000313" key="1">
    <source>
        <dbReference type="EMBL" id="KAK2020563.1"/>
    </source>
</evidence>
<accession>A0AAD9LW65</accession>
<dbReference type="EMBL" id="MU843215">
    <property type="protein sequence ID" value="KAK2020563.1"/>
    <property type="molecule type" value="Genomic_DNA"/>
</dbReference>
<dbReference type="Proteomes" id="UP001232148">
    <property type="component" value="Unassembled WGS sequence"/>
</dbReference>
<proteinExistence type="predicted"/>
<dbReference type="AlphaFoldDB" id="A0AAD9LW65"/>
<comment type="caution">
    <text evidence="1">The sequence shown here is derived from an EMBL/GenBank/DDBJ whole genome shotgun (WGS) entry which is preliminary data.</text>
</comment>
<protein>
    <submittedName>
        <fullName evidence="1">Uncharacterized protein</fullName>
    </submittedName>
</protein>
<reference evidence="1" key="1">
    <citation type="submission" date="2021-06" db="EMBL/GenBank/DDBJ databases">
        <title>Comparative genomics, transcriptomics and evolutionary studies reveal genomic signatures of adaptation to plant cell wall in hemibiotrophic fungi.</title>
        <authorList>
            <consortium name="DOE Joint Genome Institute"/>
            <person name="Baroncelli R."/>
            <person name="Diaz J.F."/>
            <person name="Benocci T."/>
            <person name="Peng M."/>
            <person name="Battaglia E."/>
            <person name="Haridas S."/>
            <person name="Andreopoulos W."/>
            <person name="Labutti K."/>
            <person name="Pangilinan J."/>
            <person name="Floch G.L."/>
            <person name="Makela M.R."/>
            <person name="Henrissat B."/>
            <person name="Grigoriev I.V."/>
            <person name="Crouch J.A."/>
            <person name="De Vries R.P."/>
            <person name="Sukno S.A."/>
            <person name="Thon M.R."/>
        </authorList>
    </citation>
    <scope>NUCLEOTIDE SEQUENCE</scope>
    <source>
        <strain evidence="1">MAFF235873</strain>
    </source>
</reference>
<sequence length="139" mass="15445">MGSWDARENRRNPSSKTYRGGYWVDIRTSPDATVDWLSGRASRARASDRNRRMRRPSFTLKYPQPCGTASSGVLECLRIGLAGGVVLLQWALGEISGRPFGAVLEHEFSLKWEKTTSGRSSSLFLPPQLPSEPMQFLAG</sequence>
<name>A0AAD9LW65_9PEZI</name>
<organism evidence="1 2">
    <name type="scientific">Colletotrichum zoysiae</name>
    <dbReference type="NCBI Taxonomy" id="1216348"/>
    <lineage>
        <taxon>Eukaryota</taxon>
        <taxon>Fungi</taxon>
        <taxon>Dikarya</taxon>
        <taxon>Ascomycota</taxon>
        <taxon>Pezizomycotina</taxon>
        <taxon>Sordariomycetes</taxon>
        <taxon>Hypocreomycetidae</taxon>
        <taxon>Glomerellales</taxon>
        <taxon>Glomerellaceae</taxon>
        <taxon>Colletotrichum</taxon>
        <taxon>Colletotrichum graminicola species complex</taxon>
    </lineage>
</organism>
<evidence type="ECO:0000313" key="2">
    <source>
        <dbReference type="Proteomes" id="UP001232148"/>
    </source>
</evidence>
<keyword evidence="2" id="KW-1185">Reference proteome</keyword>